<dbReference type="InterPro" id="IPR019752">
    <property type="entry name" value="Pyrv/ketoisovalerate_OxRed_cat"/>
</dbReference>
<dbReference type="InterPro" id="IPR050722">
    <property type="entry name" value="Pyruvate:ferred/Flavod_OxRd"/>
</dbReference>
<evidence type="ECO:0000313" key="4">
    <source>
        <dbReference type="Proteomes" id="UP001209681"/>
    </source>
</evidence>
<keyword evidence="4" id="KW-1185">Reference proteome</keyword>
<evidence type="ECO:0000313" key="3">
    <source>
        <dbReference type="EMBL" id="MCW7755506.1"/>
    </source>
</evidence>
<name>A0ABT3NE83_9BACT</name>
<protein>
    <submittedName>
        <fullName evidence="3">2-oxoacid:acceptor oxidoreductase family protein</fullName>
    </submittedName>
</protein>
<accession>A0ABT3NE83</accession>
<keyword evidence="1" id="KW-0560">Oxidoreductase</keyword>
<gene>
    <name evidence="3" type="ORF">OOT00_16140</name>
</gene>
<feature type="non-terminal residue" evidence="3">
    <location>
        <position position="1"/>
    </location>
</feature>
<dbReference type="PANTHER" id="PTHR32154:SF0">
    <property type="entry name" value="PYRUVATE-FLAVODOXIN OXIDOREDUCTASE-RELATED"/>
    <property type="match status" value="1"/>
</dbReference>
<dbReference type="Pfam" id="PF01558">
    <property type="entry name" value="POR"/>
    <property type="match status" value="1"/>
</dbReference>
<reference evidence="3 4" key="1">
    <citation type="submission" date="2022-11" db="EMBL/GenBank/DDBJ databases">
        <title>Desulfobotulus tamanensis H1 sp. nov. - anaerobic, alkaliphilic, sulphate reducing bacterium isolated from terrestrial mud volcano.</title>
        <authorList>
            <person name="Frolova A."/>
            <person name="Merkel A.Y."/>
            <person name="Slobodkin A.I."/>
        </authorList>
    </citation>
    <scope>NUCLEOTIDE SEQUENCE [LARGE SCALE GENOMIC DNA]</scope>
    <source>
        <strain evidence="3 4">H1</strain>
    </source>
</reference>
<feature type="non-terminal residue" evidence="3">
    <location>
        <position position="175"/>
    </location>
</feature>
<dbReference type="PANTHER" id="PTHR32154">
    <property type="entry name" value="PYRUVATE-FLAVODOXIN OXIDOREDUCTASE-RELATED"/>
    <property type="match status" value="1"/>
</dbReference>
<dbReference type="SUPFAM" id="SSF53323">
    <property type="entry name" value="Pyruvate-ferredoxin oxidoreductase, PFOR, domain III"/>
    <property type="match status" value="1"/>
</dbReference>
<dbReference type="InterPro" id="IPR002869">
    <property type="entry name" value="Pyrv_flavodox_OxRed_cen"/>
</dbReference>
<evidence type="ECO:0000259" key="2">
    <source>
        <dbReference type="Pfam" id="PF01558"/>
    </source>
</evidence>
<feature type="domain" description="Pyruvate/ketoisovalerate oxidoreductase catalytic" evidence="2">
    <location>
        <begin position="10"/>
        <end position="172"/>
    </location>
</feature>
<dbReference type="Proteomes" id="UP001209681">
    <property type="component" value="Unassembled WGS sequence"/>
</dbReference>
<dbReference type="Gene3D" id="3.40.920.10">
    <property type="entry name" value="Pyruvate-ferredoxin oxidoreductase, PFOR, domain III"/>
    <property type="match status" value="1"/>
</dbReference>
<evidence type="ECO:0000256" key="1">
    <source>
        <dbReference type="ARBA" id="ARBA00023002"/>
    </source>
</evidence>
<sequence length="175" mass="19390">TVRCKFYGLGSDGTVGANKTAIKIIGDHTDLFAQAYFSYDSKKSGGITVSHLRFGKTPIKSTYLVNTPDFVAVHKANYVQLYDVLDGIMEGGTFLLNTHWTAEELEKELPADMRRTIAKKNIRVYTIDAVKIASEVGLGNRINMVMQTAFFKLSGVLPFEEAIDLLKKDIAKTYG</sequence>
<proteinExistence type="predicted"/>
<dbReference type="EMBL" id="JAPFPW010000086">
    <property type="protein sequence ID" value="MCW7755506.1"/>
    <property type="molecule type" value="Genomic_DNA"/>
</dbReference>
<comment type="caution">
    <text evidence="3">The sequence shown here is derived from an EMBL/GenBank/DDBJ whole genome shotgun (WGS) entry which is preliminary data.</text>
</comment>
<dbReference type="RefSeq" id="WP_265426450.1">
    <property type="nucleotide sequence ID" value="NZ_JAPFPW010000086.1"/>
</dbReference>
<organism evidence="3 4">
    <name type="scientific">Desulfobotulus pelophilus</name>
    <dbReference type="NCBI Taxonomy" id="2823377"/>
    <lineage>
        <taxon>Bacteria</taxon>
        <taxon>Pseudomonadati</taxon>
        <taxon>Thermodesulfobacteriota</taxon>
        <taxon>Desulfobacteria</taxon>
        <taxon>Desulfobacterales</taxon>
        <taxon>Desulfobacteraceae</taxon>
        <taxon>Desulfobotulus</taxon>
    </lineage>
</organism>